<dbReference type="RefSeq" id="WP_009019318.1">
    <property type="nucleotide sequence ID" value="NZ_DS999411.1"/>
</dbReference>
<evidence type="ECO:0000256" key="2">
    <source>
        <dbReference type="RuleBase" id="RU003860"/>
    </source>
</evidence>
<dbReference type="InterPro" id="IPR036065">
    <property type="entry name" value="BolA-like_sf"/>
</dbReference>
<dbReference type="Gene3D" id="3.30.300.90">
    <property type="entry name" value="BolA-like"/>
    <property type="match status" value="1"/>
</dbReference>
<dbReference type="PANTHER" id="PTHR46229:SF2">
    <property type="entry name" value="BOLA-LIKE PROTEIN 1"/>
    <property type="match status" value="1"/>
</dbReference>
<dbReference type="eggNOG" id="COG0271">
    <property type="taxonomic scope" value="Bacteria"/>
</dbReference>
<dbReference type="SUPFAM" id="SSF82657">
    <property type="entry name" value="BolA-like"/>
    <property type="match status" value="1"/>
</dbReference>
<dbReference type="InterPro" id="IPR002634">
    <property type="entry name" value="BolA"/>
</dbReference>
<accession>B8KR09</accession>
<organism evidence="3 4">
    <name type="scientific">Luminiphilus syltensis NOR5-1B</name>
    <dbReference type="NCBI Taxonomy" id="565045"/>
    <lineage>
        <taxon>Bacteria</taxon>
        <taxon>Pseudomonadati</taxon>
        <taxon>Pseudomonadota</taxon>
        <taxon>Gammaproteobacteria</taxon>
        <taxon>Cellvibrionales</taxon>
        <taxon>Halieaceae</taxon>
        <taxon>Luminiphilus</taxon>
    </lineage>
</organism>
<dbReference type="PANTHER" id="PTHR46229">
    <property type="entry name" value="BOLA TRANSCRIPTION REGULATOR"/>
    <property type="match status" value="1"/>
</dbReference>
<dbReference type="PIRSF" id="PIRSF003113">
    <property type="entry name" value="BolA"/>
    <property type="match status" value="1"/>
</dbReference>
<dbReference type="InterPro" id="IPR050961">
    <property type="entry name" value="BolA/IbaG_stress_morph_reg"/>
</dbReference>
<proteinExistence type="inferred from homology"/>
<dbReference type="EMBL" id="DS999411">
    <property type="protein sequence ID" value="EED34570.1"/>
    <property type="molecule type" value="Genomic_DNA"/>
</dbReference>
<dbReference type="STRING" id="565045.NOR51B_507"/>
<gene>
    <name evidence="3" type="ORF">NOR51B_507</name>
</gene>
<evidence type="ECO:0000313" key="3">
    <source>
        <dbReference type="EMBL" id="EED34570.1"/>
    </source>
</evidence>
<dbReference type="Pfam" id="PF01722">
    <property type="entry name" value="BolA"/>
    <property type="match status" value="1"/>
</dbReference>
<dbReference type="GO" id="GO:0005829">
    <property type="term" value="C:cytosol"/>
    <property type="evidence" value="ECO:0007669"/>
    <property type="project" value="TreeGrafter"/>
</dbReference>
<comment type="similarity">
    <text evidence="1 2">Belongs to the BolA/IbaG family.</text>
</comment>
<name>B8KR09_9GAMM</name>
<evidence type="ECO:0000313" key="4">
    <source>
        <dbReference type="Proteomes" id="UP000004699"/>
    </source>
</evidence>
<dbReference type="HOGENOM" id="CLU_109462_3_1_6"/>
<dbReference type="OrthoDB" id="9801469at2"/>
<keyword evidence="4" id="KW-1185">Reference proteome</keyword>
<dbReference type="AlphaFoldDB" id="B8KR09"/>
<dbReference type="GO" id="GO:0006351">
    <property type="term" value="P:DNA-templated transcription"/>
    <property type="evidence" value="ECO:0007669"/>
    <property type="project" value="TreeGrafter"/>
</dbReference>
<protein>
    <submittedName>
        <fullName evidence="3">BolA family protein</fullName>
    </submittedName>
</protein>
<dbReference type="Proteomes" id="UP000004699">
    <property type="component" value="Unassembled WGS sequence"/>
</dbReference>
<evidence type="ECO:0000256" key="1">
    <source>
        <dbReference type="ARBA" id="ARBA00005578"/>
    </source>
</evidence>
<sequence length="104" mass="11476">MQIQEQIERSLSEGLSVSRLDIVNESFMHNVPEGSESHFKVTVVSKDFEGVRKVKRHQQIYALLGDLMAGPIHALALHTYTADEWSALVSVPVSPDCLGGRASE</sequence>
<reference evidence="4" key="1">
    <citation type="journal article" date="2013" name="BMC Microbiol.">
        <title>Taxonomy and evolution of bacteriochlorophyll a-containing members of the OM60/NOR5 clade of marine gammaproteobacteria: description of Luminiphilus syltensis gen. nov., sp. nov., reclassification of Haliea rubra as Pseudohaliea rubra gen. nov., comb. nov., and emendation of Chromatocurvus halotolerans.</title>
        <authorList>
            <person name="Spring S."/>
            <person name="Riedel T."/>
            <person name="Sproer C."/>
            <person name="Yan S."/>
            <person name="Harder J."/>
            <person name="Fuchs B.M."/>
        </authorList>
    </citation>
    <scope>NUCLEOTIDE SEQUENCE [LARGE SCALE GENOMIC DNA]</scope>
    <source>
        <strain evidence="4">NOR51-B</strain>
    </source>
</reference>